<dbReference type="InterPro" id="IPR036388">
    <property type="entry name" value="WH-like_DNA-bd_sf"/>
</dbReference>
<comment type="caution">
    <text evidence="6">The sequence shown here is derived from an EMBL/GenBank/DDBJ whole genome shotgun (WGS) entry which is preliminary data.</text>
</comment>
<gene>
    <name evidence="6" type="ORF">CCO02nite_06750</name>
</gene>
<dbReference type="Pfam" id="PF13401">
    <property type="entry name" value="AAA_22"/>
    <property type="match status" value="1"/>
</dbReference>
<dbReference type="Gene3D" id="1.10.10.10">
    <property type="entry name" value="Winged helix-like DNA-binding domain superfamily/Winged helix DNA-binding domain"/>
    <property type="match status" value="1"/>
</dbReference>
<evidence type="ECO:0000259" key="4">
    <source>
        <dbReference type="SMART" id="SM00862"/>
    </source>
</evidence>
<dbReference type="PANTHER" id="PTHR47691:SF3">
    <property type="entry name" value="HTH-TYPE TRANSCRIPTIONAL REGULATOR RV0890C-RELATED"/>
    <property type="match status" value="1"/>
</dbReference>
<feature type="compositionally biased region" description="Pro residues" evidence="3">
    <location>
        <begin position="255"/>
        <end position="282"/>
    </location>
</feature>
<dbReference type="SUPFAM" id="SSF46894">
    <property type="entry name" value="C-terminal effector domain of the bipartite response regulators"/>
    <property type="match status" value="1"/>
</dbReference>
<dbReference type="GO" id="GO:0006355">
    <property type="term" value="P:regulation of DNA-templated transcription"/>
    <property type="evidence" value="ECO:0007669"/>
    <property type="project" value="InterPro"/>
</dbReference>
<evidence type="ECO:0008006" key="8">
    <source>
        <dbReference type="Google" id="ProtNLM"/>
    </source>
</evidence>
<dbReference type="Gene3D" id="1.25.40.10">
    <property type="entry name" value="Tetratricopeptide repeat domain"/>
    <property type="match status" value="1"/>
</dbReference>
<dbReference type="Proteomes" id="UP000321720">
    <property type="component" value="Unassembled WGS sequence"/>
</dbReference>
<feature type="region of interest" description="Disordered" evidence="3">
    <location>
        <begin position="228"/>
        <end position="289"/>
    </location>
</feature>
<sequence length="1098" mass="115752">MRITTLGSLALDGRPVRGERLATIVRELIAARGRAVSVGALVDAVWDDEPPEDATGAVQALVSRTRRLGLPVHAVPGGYRVPFDDPALDLRVDEVDARAGVEQARRSLRAGDPAGALSAAQAARALLPAVPGDDAATTARLLGDVAELRALAQLALGGPYDETDLRVLATRTPPDEPAAALLVRVLAAQGRDAEALEVVEHLRGELAERYGTDPSPVVAQAHLALLRGELGPRPGDGQGDGQRDEQVVEQVSAPAPQPVPANPPDPSVAPRRPTPPLPPSWRRPPTSLVGREDDVGAVLDALRHAPAVTIVATGGAGKTRLAVEVVHRLALEGRPAVVVELAGLRTPDEVLPAVVGALGGAETAANRPELVPVRRVLSVSERLGAAVQDLEGVVVLDNCEHVLAAAAEVVAELVAVVGPDVAVLATSRAALGVVGEEVHLLRALPDDDALDLLEARARAGRPGLAWDPDAARELCHRLDNLPLALELAAARLRTMPVTDVLAGLDNRFKLLDSALRGLPERHASLWTLVDWSRDLLDDDERDLLQRLAVFPAPFTAPAAAAVAGRPEAAVRLGLAILVDQSLLTLDDSGTVARYRMLETVREYGDARLDTAGDRAASMDALTRWAATESLRLEAHFVGPDQIEAFATCSDEQETFVAALRWALEHDDEAAAIDVAVALFHSWSVRGLHIEVIAWSERVLAAHDPAARRRSALYRGSTGPRPLPNANSAAYVALFAAINGGVASALRLAVLAMRVLRRIESERPDEVSPRVREIVAALPHLSLLDDRLSEEAADRMTRSADAYVRALGLFLRAAVRENGGNPGSSAEDARAAYRVFEEVGDHWGMGMAAQGVAQWSASRGDPGAAEWVRRGVHHLELVGAVQDARSLRVLLDVQQALLGEPDAIEALRELVAGQGDPLDAIQALIGLGRVALRDGDTELARADAREAAARASHERQAVPQARVVYAVAACGLLLQASVDESADVRAATDAEVRNLLIGARADVEGMSDMPVVGSWALGGAELAASRGDVPAATELWALGLRFGANLAALSFELGAVPSLGDTLVDATERVAELRSLTVAEVSALIQAGMAELLGTDVGR</sequence>
<dbReference type="GO" id="GO:0016887">
    <property type="term" value="F:ATP hydrolysis activity"/>
    <property type="evidence" value="ECO:0007669"/>
    <property type="project" value="InterPro"/>
</dbReference>
<dbReference type="SUPFAM" id="SSF48452">
    <property type="entry name" value="TPR-like"/>
    <property type="match status" value="1"/>
</dbReference>
<dbReference type="Pfam" id="PF25872">
    <property type="entry name" value="HTH_77"/>
    <property type="match status" value="1"/>
</dbReference>
<dbReference type="SMART" id="SM01043">
    <property type="entry name" value="BTAD"/>
    <property type="match status" value="1"/>
</dbReference>
<reference evidence="6 7" key="1">
    <citation type="submission" date="2019-07" db="EMBL/GenBank/DDBJ databases">
        <title>Whole genome shotgun sequence of Cellulomonas composti NBRC 100758.</title>
        <authorList>
            <person name="Hosoyama A."/>
            <person name="Uohara A."/>
            <person name="Ohji S."/>
            <person name="Ichikawa N."/>
        </authorList>
    </citation>
    <scope>NUCLEOTIDE SEQUENCE [LARGE SCALE GENOMIC DNA]</scope>
    <source>
        <strain evidence="6 7">NBRC 100758</strain>
    </source>
</reference>
<dbReference type="SUPFAM" id="SSF52540">
    <property type="entry name" value="P-loop containing nucleoside triphosphate hydrolases"/>
    <property type="match status" value="1"/>
</dbReference>
<comment type="similarity">
    <text evidence="1">Belongs to the AfsR/DnrI/RedD regulatory family.</text>
</comment>
<protein>
    <recommendedName>
        <fullName evidence="8">SARP family transcriptional regulator</fullName>
    </recommendedName>
</protein>
<dbReference type="SMART" id="SM00862">
    <property type="entry name" value="Trans_reg_C"/>
    <property type="match status" value="1"/>
</dbReference>
<keyword evidence="7" id="KW-1185">Reference proteome</keyword>
<dbReference type="AlphaFoldDB" id="A0A511J7P5"/>
<evidence type="ECO:0000313" key="7">
    <source>
        <dbReference type="Proteomes" id="UP000321720"/>
    </source>
</evidence>
<dbReference type="GO" id="GO:0003677">
    <property type="term" value="F:DNA binding"/>
    <property type="evidence" value="ECO:0007669"/>
    <property type="project" value="UniProtKB-KW"/>
</dbReference>
<name>A0A511J7P5_9CELL</name>
<dbReference type="InterPro" id="IPR011990">
    <property type="entry name" value="TPR-like_helical_dom_sf"/>
</dbReference>
<proteinExistence type="inferred from homology"/>
<evidence type="ECO:0000256" key="2">
    <source>
        <dbReference type="ARBA" id="ARBA00023125"/>
    </source>
</evidence>
<evidence type="ECO:0000256" key="3">
    <source>
        <dbReference type="SAM" id="MobiDB-lite"/>
    </source>
</evidence>
<accession>A0A511J7P5</accession>
<dbReference type="EMBL" id="BJWG01000002">
    <property type="protein sequence ID" value="GEL94017.1"/>
    <property type="molecule type" value="Genomic_DNA"/>
</dbReference>
<dbReference type="Pfam" id="PF03704">
    <property type="entry name" value="BTAD"/>
    <property type="match status" value="1"/>
</dbReference>
<evidence type="ECO:0000259" key="5">
    <source>
        <dbReference type="SMART" id="SM01043"/>
    </source>
</evidence>
<feature type="domain" description="OmpR/PhoB-type" evidence="4">
    <location>
        <begin position="13"/>
        <end position="81"/>
    </location>
</feature>
<dbReference type="InterPro" id="IPR001867">
    <property type="entry name" value="OmpR/PhoB-type_DNA-bd"/>
</dbReference>
<evidence type="ECO:0000256" key="1">
    <source>
        <dbReference type="ARBA" id="ARBA00005820"/>
    </source>
</evidence>
<organism evidence="6 7">
    <name type="scientific">Cellulomonas composti</name>
    <dbReference type="NCBI Taxonomy" id="266130"/>
    <lineage>
        <taxon>Bacteria</taxon>
        <taxon>Bacillati</taxon>
        <taxon>Actinomycetota</taxon>
        <taxon>Actinomycetes</taxon>
        <taxon>Micrococcales</taxon>
        <taxon>Cellulomonadaceae</taxon>
        <taxon>Cellulomonas</taxon>
    </lineage>
</organism>
<feature type="domain" description="Bacterial transcriptional activator" evidence="5">
    <location>
        <begin position="92"/>
        <end position="226"/>
    </location>
</feature>
<dbReference type="RefSeq" id="WP_246117315.1">
    <property type="nucleotide sequence ID" value="NZ_BJWG01000002.1"/>
</dbReference>
<dbReference type="InterPro" id="IPR058852">
    <property type="entry name" value="HTH_77"/>
</dbReference>
<dbReference type="InterPro" id="IPR005158">
    <property type="entry name" value="BTAD"/>
</dbReference>
<dbReference type="Gene3D" id="3.40.50.300">
    <property type="entry name" value="P-loop containing nucleotide triphosphate hydrolases"/>
    <property type="match status" value="1"/>
</dbReference>
<dbReference type="InterPro" id="IPR016032">
    <property type="entry name" value="Sig_transdc_resp-reg_C-effctor"/>
</dbReference>
<dbReference type="GO" id="GO:0000160">
    <property type="term" value="P:phosphorelay signal transduction system"/>
    <property type="evidence" value="ECO:0007669"/>
    <property type="project" value="InterPro"/>
</dbReference>
<keyword evidence="2" id="KW-0238">DNA-binding</keyword>
<dbReference type="PANTHER" id="PTHR47691">
    <property type="entry name" value="REGULATOR-RELATED"/>
    <property type="match status" value="1"/>
</dbReference>
<dbReference type="InterPro" id="IPR027417">
    <property type="entry name" value="P-loop_NTPase"/>
</dbReference>
<dbReference type="InterPro" id="IPR049945">
    <property type="entry name" value="AAA_22"/>
</dbReference>
<evidence type="ECO:0000313" key="6">
    <source>
        <dbReference type="EMBL" id="GEL94017.1"/>
    </source>
</evidence>